<evidence type="ECO:0000256" key="5">
    <source>
        <dbReference type="HAMAP-Rule" id="MF_01080"/>
    </source>
</evidence>
<dbReference type="InterPro" id="IPR032819">
    <property type="entry name" value="TruB_C"/>
</dbReference>
<keyword evidence="3 5" id="KW-0819">tRNA processing</keyword>
<dbReference type="PANTHER" id="PTHR13767:SF2">
    <property type="entry name" value="PSEUDOURIDYLATE SYNTHASE TRUB1"/>
    <property type="match status" value="1"/>
</dbReference>
<dbReference type="Proteomes" id="UP000028980">
    <property type="component" value="Unassembled WGS sequence"/>
</dbReference>
<dbReference type="GO" id="GO:1990481">
    <property type="term" value="P:mRNA pseudouridine synthesis"/>
    <property type="evidence" value="ECO:0007669"/>
    <property type="project" value="TreeGrafter"/>
</dbReference>
<comment type="caution">
    <text evidence="8">The sequence shown here is derived from an EMBL/GenBank/DDBJ whole genome shotgun (WGS) entry which is preliminary data.</text>
</comment>
<gene>
    <name evidence="5" type="primary">truB</name>
    <name evidence="8" type="ORF">JCM19296_119</name>
</gene>
<evidence type="ECO:0000259" key="6">
    <source>
        <dbReference type="Pfam" id="PF01509"/>
    </source>
</evidence>
<dbReference type="GO" id="GO:0003723">
    <property type="term" value="F:RNA binding"/>
    <property type="evidence" value="ECO:0007669"/>
    <property type="project" value="InterPro"/>
</dbReference>
<comment type="similarity">
    <text evidence="2 5">Belongs to the pseudouridine synthase TruB family. Type 1 subfamily.</text>
</comment>
<protein>
    <recommendedName>
        <fullName evidence="5">tRNA pseudouridine synthase B</fullName>
        <ecNumber evidence="5">5.4.99.25</ecNumber>
    </recommendedName>
    <alternativeName>
        <fullName evidence="5">tRNA pseudouridine(55) synthase</fullName>
        <shortName evidence="5">Psi55 synthase</shortName>
    </alternativeName>
    <alternativeName>
        <fullName evidence="5">tRNA pseudouridylate synthase</fullName>
    </alternativeName>
    <alternativeName>
        <fullName evidence="5">tRNA-uridine isomerase</fullName>
    </alternativeName>
</protein>
<dbReference type="Pfam" id="PF16198">
    <property type="entry name" value="TruB_C_2"/>
    <property type="match status" value="1"/>
</dbReference>
<proteinExistence type="inferred from homology"/>
<accession>A0A081D6J5</accession>
<evidence type="ECO:0000256" key="2">
    <source>
        <dbReference type="ARBA" id="ARBA00005642"/>
    </source>
</evidence>
<dbReference type="InterPro" id="IPR020103">
    <property type="entry name" value="PsdUridine_synth_cat_dom_sf"/>
</dbReference>
<dbReference type="Gene3D" id="3.30.2350.10">
    <property type="entry name" value="Pseudouridine synthase"/>
    <property type="match status" value="1"/>
</dbReference>
<dbReference type="GO" id="GO:0160148">
    <property type="term" value="F:tRNA pseudouridine(55) synthase activity"/>
    <property type="evidence" value="ECO:0007669"/>
    <property type="project" value="UniProtKB-EC"/>
</dbReference>
<evidence type="ECO:0000256" key="4">
    <source>
        <dbReference type="ARBA" id="ARBA00023235"/>
    </source>
</evidence>
<name>A0A081D6J5_NONUL</name>
<dbReference type="GO" id="GO:0016829">
    <property type="term" value="F:lyase activity"/>
    <property type="evidence" value="ECO:0007669"/>
    <property type="project" value="UniProtKB-KW"/>
</dbReference>
<dbReference type="GO" id="GO:0031119">
    <property type="term" value="P:tRNA pseudouridine synthesis"/>
    <property type="evidence" value="ECO:0007669"/>
    <property type="project" value="UniProtKB-UniRule"/>
</dbReference>
<reference evidence="8 9" key="1">
    <citation type="journal article" date="2014" name="Genome Announc.">
        <title>Draft Genome Sequences of Marine Flavobacterium Nonlabens Strains NR17, NR24, NR27, NR32, NR33, and Ara13.</title>
        <authorList>
            <person name="Nakanishi M."/>
            <person name="Meirelles P."/>
            <person name="Suzuki R."/>
            <person name="Takatani N."/>
            <person name="Mino S."/>
            <person name="Suda W."/>
            <person name="Oshima K."/>
            <person name="Hattori M."/>
            <person name="Ohkuma M."/>
            <person name="Hosokawa M."/>
            <person name="Miyashita K."/>
            <person name="Thompson F.L."/>
            <person name="Niwa A."/>
            <person name="Sawabe T."/>
            <person name="Sawabe T."/>
        </authorList>
    </citation>
    <scope>NUCLEOTIDE SEQUENCE [LARGE SCALE GENOMIC DNA]</scope>
    <source>
        <strain evidence="9">JCM19296</strain>
    </source>
</reference>
<keyword evidence="4 5" id="KW-0413">Isomerase</keyword>
<evidence type="ECO:0000259" key="7">
    <source>
        <dbReference type="Pfam" id="PF16198"/>
    </source>
</evidence>
<dbReference type="NCBIfam" id="TIGR00431">
    <property type="entry name" value="TruB"/>
    <property type="match status" value="1"/>
</dbReference>
<feature type="active site" description="Nucleophile" evidence="5">
    <location>
        <position position="57"/>
    </location>
</feature>
<evidence type="ECO:0000313" key="9">
    <source>
        <dbReference type="Proteomes" id="UP000028980"/>
    </source>
</evidence>
<feature type="domain" description="Pseudouridine synthase II N-terminal" evidence="6">
    <location>
        <begin position="45"/>
        <end position="190"/>
    </location>
</feature>
<dbReference type="SUPFAM" id="SSF55120">
    <property type="entry name" value="Pseudouridine synthase"/>
    <property type="match status" value="1"/>
</dbReference>
<dbReference type="EMBL" id="BBLG01000001">
    <property type="protein sequence ID" value="GAK74541.1"/>
    <property type="molecule type" value="Genomic_DNA"/>
</dbReference>
<dbReference type="EC" id="5.4.99.25" evidence="5"/>
<dbReference type="InterPro" id="IPR002501">
    <property type="entry name" value="PsdUridine_synth_N"/>
</dbReference>
<organism evidence="8 9">
    <name type="scientific">Nonlabens ulvanivorans</name>
    <name type="common">Persicivirga ulvanivorans</name>
    <dbReference type="NCBI Taxonomy" id="906888"/>
    <lineage>
        <taxon>Bacteria</taxon>
        <taxon>Pseudomonadati</taxon>
        <taxon>Bacteroidota</taxon>
        <taxon>Flavobacteriia</taxon>
        <taxon>Flavobacteriales</taxon>
        <taxon>Flavobacteriaceae</taxon>
        <taxon>Nonlabens</taxon>
    </lineage>
</organism>
<dbReference type="CDD" id="cd02573">
    <property type="entry name" value="PseudoU_synth_EcTruB"/>
    <property type="match status" value="1"/>
</dbReference>
<sequence length="238" mass="26853">MDPNQKPVTNPYQIGQVLLIDKPLGWSSFQVVNKIRWLIKQEYGIKKIKVGHAGTLDPLASGLLIICTGKETKNIHVYQAQEKEYTGTITLGATTPSYDLETEIDNRFPLNDITEELLVKTTSQFTGDIMQKPPIYSAIKKDGKRLYELARAGETTEIKERQVNVQAFELTKIRLPKVDFRIECSKGTYIRSMAHDYGKALNNGGHLSALRRTAIGNYRVESAISLEEFEADFKNIES</sequence>
<comment type="function">
    <text evidence="5">Responsible for synthesis of pseudouridine from uracil-55 in the psi GC loop of transfer RNAs.</text>
</comment>
<evidence type="ECO:0000313" key="8">
    <source>
        <dbReference type="EMBL" id="GAK74541.1"/>
    </source>
</evidence>
<dbReference type="InterPro" id="IPR014780">
    <property type="entry name" value="tRNA_psdUridine_synth_TruB"/>
</dbReference>
<evidence type="ECO:0000256" key="1">
    <source>
        <dbReference type="ARBA" id="ARBA00000385"/>
    </source>
</evidence>
<dbReference type="PANTHER" id="PTHR13767">
    <property type="entry name" value="TRNA-PSEUDOURIDINE SYNTHASE"/>
    <property type="match status" value="1"/>
</dbReference>
<dbReference type="AlphaFoldDB" id="A0A081D6J5"/>
<dbReference type="HAMAP" id="MF_01080">
    <property type="entry name" value="TruB_bact"/>
    <property type="match status" value="1"/>
</dbReference>
<keyword evidence="8" id="KW-0456">Lyase</keyword>
<comment type="catalytic activity">
    <reaction evidence="1 5">
        <text>uridine(55) in tRNA = pseudouridine(55) in tRNA</text>
        <dbReference type="Rhea" id="RHEA:42532"/>
        <dbReference type="Rhea" id="RHEA-COMP:10101"/>
        <dbReference type="Rhea" id="RHEA-COMP:10102"/>
        <dbReference type="ChEBI" id="CHEBI:65314"/>
        <dbReference type="ChEBI" id="CHEBI:65315"/>
        <dbReference type="EC" id="5.4.99.25"/>
    </reaction>
</comment>
<evidence type="ECO:0000256" key="3">
    <source>
        <dbReference type="ARBA" id="ARBA00022694"/>
    </source>
</evidence>
<dbReference type="Pfam" id="PF01509">
    <property type="entry name" value="TruB_N"/>
    <property type="match status" value="1"/>
</dbReference>
<feature type="domain" description="tRNA pseudouridylate synthase B C-terminal" evidence="7">
    <location>
        <begin position="191"/>
        <end position="231"/>
    </location>
</feature>